<sequence>MALREKLLSIIGTEEPFDPTRAEALFREVLERAKNTYVTGSIPWAEKHCPELVEAITEAEQQFDRAYRTRDMDGCRKAAAAFERAVRGVVTAYREQRPLTADEIIKAFQCERVWQLPEDKAAVLDEVFSSPQAVVDAGGGRWYSPEGWRNAAD</sequence>
<reference evidence="2" key="1">
    <citation type="submission" date="2016-11" db="EMBL/GenBank/DDBJ databases">
        <authorList>
            <person name="Varghese N."/>
            <person name="Submissions S."/>
        </authorList>
    </citation>
    <scope>NUCLEOTIDE SEQUENCE [LARGE SCALE GENOMIC DNA]</scope>
    <source>
        <strain evidence="2">DSM 11792</strain>
    </source>
</reference>
<proteinExistence type="predicted"/>
<dbReference type="Proteomes" id="UP000184196">
    <property type="component" value="Unassembled WGS sequence"/>
</dbReference>
<dbReference type="AlphaFoldDB" id="A0A1M5DUJ8"/>
<dbReference type="EMBL" id="FQUW01000056">
    <property type="protein sequence ID" value="SHF70605.1"/>
    <property type="molecule type" value="Genomic_DNA"/>
</dbReference>
<name>A0A1M5DUJ8_9FIRM</name>
<gene>
    <name evidence="1" type="ORF">SAMN02745218_02921</name>
</gene>
<dbReference type="RefSeq" id="WP_131821646.1">
    <property type="nucleotide sequence ID" value="NZ_FQUW01000056.1"/>
</dbReference>
<protein>
    <submittedName>
        <fullName evidence="1">Uncharacterized protein</fullName>
    </submittedName>
</protein>
<evidence type="ECO:0000313" key="2">
    <source>
        <dbReference type="Proteomes" id="UP000184196"/>
    </source>
</evidence>
<dbReference type="OrthoDB" id="9909579at2"/>
<accession>A0A1M5DUJ8</accession>
<evidence type="ECO:0000313" key="1">
    <source>
        <dbReference type="EMBL" id="SHF70605.1"/>
    </source>
</evidence>
<organism evidence="1 2">
    <name type="scientific">Desulfofundulus australicus DSM 11792</name>
    <dbReference type="NCBI Taxonomy" id="1121425"/>
    <lineage>
        <taxon>Bacteria</taxon>
        <taxon>Bacillati</taxon>
        <taxon>Bacillota</taxon>
        <taxon>Clostridia</taxon>
        <taxon>Eubacteriales</taxon>
        <taxon>Peptococcaceae</taxon>
        <taxon>Desulfofundulus</taxon>
    </lineage>
</organism>
<keyword evidence="2" id="KW-1185">Reference proteome</keyword>